<dbReference type="GO" id="GO:0003723">
    <property type="term" value="F:RNA binding"/>
    <property type="evidence" value="ECO:0007669"/>
    <property type="project" value="InterPro"/>
</dbReference>
<keyword evidence="3" id="KW-1185">Reference proteome</keyword>
<dbReference type="OrthoDB" id="276580at2"/>
<feature type="domain" description="B3/B4 tRNA-binding" evidence="1">
    <location>
        <begin position="72"/>
        <end position="227"/>
    </location>
</feature>
<dbReference type="AlphaFoldDB" id="A0A4Y9FYP7"/>
<dbReference type="PANTHER" id="PTHR39209:SF2">
    <property type="entry name" value="CYTOPLASMIC PROTEIN"/>
    <property type="match status" value="1"/>
</dbReference>
<name>A0A4Y9FYP7_9MICO</name>
<dbReference type="SMART" id="SM00873">
    <property type="entry name" value="B3_4"/>
    <property type="match status" value="1"/>
</dbReference>
<dbReference type="EMBL" id="SPQB01000003">
    <property type="protein sequence ID" value="TFU34230.1"/>
    <property type="molecule type" value="Genomic_DNA"/>
</dbReference>
<sequence>MTGIDLQGILSGAFVAPEVFALRPDYRALLIAVDGIRPAAGDAASEALLARAEESARAAVADAPVEEEPHVAAWREAYRAFGAKPQRTRNSLEALLRRAAGDGLPRVNRLTDVYNAVCVLHRLPLGGEDLSAYQGSPRLTRATGAEPFDTVAGGEDVVEHPLPGEVIWGDEAGVTCRMWNWRQGRRTRLTDETASALFILDALDPMTDEQLLAAADDLLAHLREADPDLVVAQRLIAAG</sequence>
<dbReference type="Pfam" id="PF03483">
    <property type="entry name" value="B3_4"/>
    <property type="match status" value="1"/>
</dbReference>
<protein>
    <recommendedName>
        <fullName evidence="1">B3/B4 tRNA-binding domain-containing protein</fullName>
    </recommendedName>
</protein>
<proteinExistence type="predicted"/>
<dbReference type="Proteomes" id="UP000298358">
    <property type="component" value="Unassembled WGS sequence"/>
</dbReference>
<dbReference type="PANTHER" id="PTHR39209">
    <property type="match status" value="1"/>
</dbReference>
<comment type="caution">
    <text evidence="2">The sequence shown here is derived from an EMBL/GenBank/DDBJ whole genome shotgun (WGS) entry which is preliminary data.</text>
</comment>
<accession>A0A4Y9FYP7</accession>
<organism evidence="2 3">
    <name type="scientific">Microbacterium paludicola</name>
    <dbReference type="NCBI Taxonomy" id="300019"/>
    <lineage>
        <taxon>Bacteria</taxon>
        <taxon>Bacillati</taxon>
        <taxon>Actinomycetota</taxon>
        <taxon>Actinomycetes</taxon>
        <taxon>Micrococcales</taxon>
        <taxon>Microbacteriaceae</taxon>
        <taxon>Microbacterium</taxon>
    </lineage>
</organism>
<dbReference type="GO" id="GO:0004826">
    <property type="term" value="F:phenylalanine-tRNA ligase activity"/>
    <property type="evidence" value="ECO:0007669"/>
    <property type="project" value="InterPro"/>
</dbReference>
<dbReference type="Gene3D" id="3.50.40.10">
    <property type="entry name" value="Phenylalanyl-trna Synthetase, Chain B, domain 3"/>
    <property type="match status" value="1"/>
</dbReference>
<dbReference type="InterPro" id="IPR005146">
    <property type="entry name" value="B3/B4_tRNA-bd"/>
</dbReference>
<gene>
    <name evidence="2" type="ORF">E4U02_02460</name>
</gene>
<evidence type="ECO:0000313" key="2">
    <source>
        <dbReference type="EMBL" id="TFU34230.1"/>
    </source>
</evidence>
<evidence type="ECO:0000313" key="3">
    <source>
        <dbReference type="Proteomes" id="UP000298358"/>
    </source>
</evidence>
<reference evidence="2 3" key="1">
    <citation type="submission" date="2019-03" db="EMBL/GenBank/DDBJ databases">
        <title>Diversity of the mouse oral microbiome.</title>
        <authorList>
            <person name="Joseph S."/>
            <person name="Aduse-Opoku J."/>
            <person name="Curtis M."/>
            <person name="Wade W."/>
            <person name="Hashim A."/>
        </authorList>
    </citation>
    <scope>NUCLEOTIDE SEQUENCE [LARGE SCALE GENOMIC DNA]</scope>
    <source>
        <strain evidence="2 3">P1012</strain>
    </source>
</reference>
<dbReference type="InterPro" id="IPR020825">
    <property type="entry name" value="Phe-tRNA_synthase-like_B3/B4"/>
</dbReference>
<evidence type="ECO:0000259" key="1">
    <source>
        <dbReference type="SMART" id="SM00873"/>
    </source>
</evidence>
<dbReference type="SUPFAM" id="SSF56037">
    <property type="entry name" value="PheT/TilS domain"/>
    <property type="match status" value="1"/>
</dbReference>